<evidence type="ECO:0000313" key="4">
    <source>
        <dbReference type="Proteomes" id="UP001152049"/>
    </source>
</evidence>
<keyword evidence="2" id="KW-0732">Signal</keyword>
<name>A0A9W8RQA7_9HYPO</name>
<feature type="compositionally biased region" description="Low complexity" evidence="1">
    <location>
        <begin position="223"/>
        <end position="246"/>
    </location>
</feature>
<evidence type="ECO:0000313" key="3">
    <source>
        <dbReference type="EMBL" id="KAJ4248076.1"/>
    </source>
</evidence>
<organism evidence="3 4">
    <name type="scientific">Fusarium torreyae</name>
    <dbReference type="NCBI Taxonomy" id="1237075"/>
    <lineage>
        <taxon>Eukaryota</taxon>
        <taxon>Fungi</taxon>
        <taxon>Dikarya</taxon>
        <taxon>Ascomycota</taxon>
        <taxon>Pezizomycotina</taxon>
        <taxon>Sordariomycetes</taxon>
        <taxon>Hypocreomycetidae</taxon>
        <taxon>Hypocreales</taxon>
        <taxon>Nectriaceae</taxon>
        <taxon>Fusarium</taxon>
    </lineage>
</organism>
<sequence length="254" mass="27073">MKSFILLGQLVLLSQCAVSLMNFPSMCLLNPIELDAGLSLISAKITDTHPGPCSVSFYFEDPAFLPITYNFKPLACDGAGLVNFVVPLGVPSGEAYITFQCAGQSQSCHRAFIVGGQSDVDVAVPPLTIVCETAHLDRITTQTLTTTIPFPLATSALHSDTSITTVATKYITDSLIGSRSVTTLTITMTDKVIRNEESATTIHDTTFTTDPIIPNMPSVWTLTETSTPTPRKTTEIGTIGSIGTIGPRATQSKL</sequence>
<dbReference type="Proteomes" id="UP001152049">
    <property type="component" value="Unassembled WGS sequence"/>
</dbReference>
<evidence type="ECO:0000256" key="1">
    <source>
        <dbReference type="SAM" id="MobiDB-lite"/>
    </source>
</evidence>
<evidence type="ECO:0000256" key="2">
    <source>
        <dbReference type="SAM" id="SignalP"/>
    </source>
</evidence>
<feature type="chain" id="PRO_5040777522" evidence="2">
    <location>
        <begin position="20"/>
        <end position="254"/>
    </location>
</feature>
<proteinExistence type="predicted"/>
<reference evidence="3" key="1">
    <citation type="submission" date="2022-09" db="EMBL/GenBank/DDBJ databases">
        <title>Fusarium specimens isolated from Avocado Roots.</title>
        <authorList>
            <person name="Stajich J."/>
            <person name="Roper C."/>
            <person name="Heimlech-Rivalta G."/>
        </authorList>
    </citation>
    <scope>NUCLEOTIDE SEQUENCE</scope>
    <source>
        <strain evidence="3">CF00136</strain>
    </source>
</reference>
<dbReference type="EMBL" id="JAOQAZ010000037">
    <property type="protein sequence ID" value="KAJ4248076.1"/>
    <property type="molecule type" value="Genomic_DNA"/>
</dbReference>
<keyword evidence="4" id="KW-1185">Reference proteome</keyword>
<dbReference type="AlphaFoldDB" id="A0A9W8RQA7"/>
<feature type="region of interest" description="Disordered" evidence="1">
    <location>
        <begin position="223"/>
        <end position="254"/>
    </location>
</feature>
<gene>
    <name evidence="3" type="ORF">NW762_012846</name>
</gene>
<dbReference type="OrthoDB" id="5104857at2759"/>
<feature type="signal peptide" evidence="2">
    <location>
        <begin position="1"/>
        <end position="19"/>
    </location>
</feature>
<comment type="caution">
    <text evidence="3">The sequence shown here is derived from an EMBL/GenBank/DDBJ whole genome shotgun (WGS) entry which is preliminary data.</text>
</comment>
<protein>
    <submittedName>
        <fullName evidence="3">Uncharacterized protein</fullName>
    </submittedName>
</protein>
<accession>A0A9W8RQA7</accession>